<evidence type="ECO:0000256" key="6">
    <source>
        <dbReference type="ARBA" id="ARBA00022619"/>
    </source>
</evidence>
<evidence type="ECO:0000256" key="5">
    <source>
        <dbReference type="ARBA" id="ARBA00015035"/>
    </source>
</evidence>
<comment type="caution">
    <text evidence="14">The sequence shown here is derived from an EMBL/GenBank/DDBJ whole genome shotgun (WGS) entry which is preliminary data.</text>
</comment>
<evidence type="ECO:0000256" key="2">
    <source>
        <dbReference type="ARBA" id="ARBA00005104"/>
    </source>
</evidence>
<evidence type="ECO:0000256" key="9">
    <source>
        <dbReference type="ARBA" id="ARBA00030073"/>
    </source>
</evidence>
<evidence type="ECO:0000259" key="13">
    <source>
        <dbReference type="Pfam" id="PF01872"/>
    </source>
</evidence>
<comment type="similarity">
    <text evidence="3">Belongs to the HTP reductase family.</text>
</comment>
<dbReference type="InterPro" id="IPR024072">
    <property type="entry name" value="DHFR-like_dom_sf"/>
</dbReference>
<evidence type="ECO:0000256" key="10">
    <source>
        <dbReference type="ARBA" id="ARBA00031630"/>
    </source>
</evidence>
<comment type="catalytic activity">
    <reaction evidence="11">
        <text>2,5-diamino-6-(1-D-ribitylamino)pyrimidin-4(3H)-one 5'-phosphate + NAD(+) = 2,5-diamino-6-(1-D-ribosylamino)pyrimidin-4(3H)-one 5'-phosphate + NADH + H(+)</text>
        <dbReference type="Rhea" id="RHEA:27274"/>
        <dbReference type="ChEBI" id="CHEBI:15378"/>
        <dbReference type="ChEBI" id="CHEBI:57540"/>
        <dbReference type="ChEBI" id="CHEBI:57945"/>
        <dbReference type="ChEBI" id="CHEBI:58890"/>
        <dbReference type="ChEBI" id="CHEBI:59545"/>
        <dbReference type="EC" id="1.1.1.302"/>
    </reaction>
</comment>
<dbReference type="EMBL" id="JABWAD010000037">
    <property type="protein sequence ID" value="KAF6069459.1"/>
    <property type="molecule type" value="Genomic_DNA"/>
</dbReference>
<dbReference type="Pfam" id="PF01872">
    <property type="entry name" value="RibD_C"/>
    <property type="match status" value="1"/>
</dbReference>
<evidence type="ECO:0000256" key="4">
    <source>
        <dbReference type="ARBA" id="ARBA00012851"/>
    </source>
</evidence>
<evidence type="ECO:0000256" key="12">
    <source>
        <dbReference type="ARBA" id="ARBA00049020"/>
    </source>
</evidence>
<sequence length="250" mass="28119">MSLIPLPESLIPFLDPYLPNIKVTTTNNESLKRPFVTLTYAQSLDSKIAAQPGTQTKLSHLETKTMTHYLRSKHDAILVGIGTILADDPKLNCRYIFEPVKPNEQRILHQIRPVVIDPYVSVPVPAEKMVIKQGGKYIKLPLLLSTTTKTKISDNWREILQKLYQLGLKSIMIEGGAKIINDLLSINNSTDDDDDDDQKLIDSVIITIAPVFLGCNGVTVHPYHNVLLKDINWWTGIQDSIIAARIDYHQ</sequence>
<reference evidence="14 15" key="1">
    <citation type="submission" date="2020-03" db="EMBL/GenBank/DDBJ databases">
        <title>FDA dAtabase for Regulatory Grade micrObial Sequences (FDA-ARGOS): Supporting development and validation of Infectious Disease Dx tests.</title>
        <authorList>
            <person name="Campos J."/>
            <person name="Goldberg B."/>
            <person name="Tallon L."/>
            <person name="Sadzewicz L."/>
            <person name="Vavikolanu K."/>
            <person name="Mehta A."/>
            <person name="Aluvathingal J."/>
            <person name="Nadendla S."/>
            <person name="Nandy P."/>
            <person name="Geyer C."/>
            <person name="Yan Y."/>
            <person name="Sichtig H."/>
        </authorList>
    </citation>
    <scope>NUCLEOTIDE SEQUENCE [LARGE SCALE GENOMIC DNA]</scope>
    <source>
        <strain evidence="14 15">FDAARGOS_656</strain>
    </source>
</reference>
<comment type="function">
    <text evidence="1">Catalyzes an early step in riboflavin biosynthesis, the NADPH-dependent reduction of the ribose side chain of 2,5-diamino-6-ribosylamino-4(3H)-pyrimidinone 5'-phosphate, yielding 2,5-diamino-6-ribitylamino-4(3H)-pyrimidinone 5'-phosphate.</text>
</comment>
<comment type="pathway">
    <text evidence="2">Cofactor biosynthesis; riboflavin biosynthesis.</text>
</comment>
<accession>A0A8H6C0Z5</accession>
<evidence type="ECO:0000256" key="11">
    <source>
        <dbReference type="ARBA" id="ARBA00047550"/>
    </source>
</evidence>
<keyword evidence="6" id="KW-0686">Riboflavin biosynthesis</keyword>
<keyword evidence="8" id="KW-0560">Oxidoreductase</keyword>
<dbReference type="InterPro" id="IPR050765">
    <property type="entry name" value="Riboflavin_Biosynth_HTPR"/>
</dbReference>
<feature type="domain" description="Bacterial bifunctional deaminase-reductase C-terminal" evidence="13">
    <location>
        <begin position="34"/>
        <end position="237"/>
    </location>
</feature>
<organism evidence="14 15">
    <name type="scientific">Candida albicans</name>
    <name type="common">Yeast</name>
    <dbReference type="NCBI Taxonomy" id="5476"/>
    <lineage>
        <taxon>Eukaryota</taxon>
        <taxon>Fungi</taxon>
        <taxon>Dikarya</taxon>
        <taxon>Ascomycota</taxon>
        <taxon>Saccharomycotina</taxon>
        <taxon>Pichiomycetes</taxon>
        <taxon>Debaryomycetaceae</taxon>
        <taxon>Candida/Lodderomyces clade</taxon>
        <taxon>Candida</taxon>
    </lineage>
</organism>
<gene>
    <name evidence="14" type="ORF">FOB64_003106</name>
</gene>
<dbReference type="AlphaFoldDB" id="A0A8H6C0Z5"/>
<dbReference type="EC" id="1.1.1.302" evidence="4"/>
<evidence type="ECO:0000256" key="3">
    <source>
        <dbReference type="ARBA" id="ARBA00009723"/>
    </source>
</evidence>
<dbReference type="GO" id="GO:0008703">
    <property type="term" value="F:5-amino-6-(5-phosphoribosylamino)uracil reductase activity"/>
    <property type="evidence" value="ECO:0007669"/>
    <property type="project" value="InterPro"/>
</dbReference>
<dbReference type="InterPro" id="IPR002734">
    <property type="entry name" value="RibDG_C"/>
</dbReference>
<dbReference type="SUPFAM" id="SSF53597">
    <property type="entry name" value="Dihydrofolate reductase-like"/>
    <property type="match status" value="1"/>
</dbReference>
<dbReference type="GO" id="GO:0009231">
    <property type="term" value="P:riboflavin biosynthetic process"/>
    <property type="evidence" value="ECO:0007669"/>
    <property type="project" value="UniProtKB-KW"/>
</dbReference>
<dbReference type="PANTHER" id="PTHR38011">
    <property type="entry name" value="DIHYDROFOLATE REDUCTASE FAMILY PROTEIN (AFU_ORTHOLOGUE AFUA_8G06820)"/>
    <property type="match status" value="1"/>
</dbReference>
<evidence type="ECO:0000256" key="8">
    <source>
        <dbReference type="ARBA" id="ARBA00023002"/>
    </source>
</evidence>
<dbReference type="Proteomes" id="UP000536275">
    <property type="component" value="Unassembled WGS sequence"/>
</dbReference>
<proteinExistence type="inferred from homology"/>
<evidence type="ECO:0000313" key="15">
    <source>
        <dbReference type="Proteomes" id="UP000536275"/>
    </source>
</evidence>
<name>A0A8H6C0Z5_CANAX</name>
<protein>
    <recommendedName>
        <fullName evidence="5">2,5-diamino-6-ribosylamino-4(3H)-pyrimidinone 5'-phosphate reductase</fullName>
        <ecNumber evidence="4">1.1.1.302</ecNumber>
    </recommendedName>
    <alternativeName>
        <fullName evidence="10">2,5-diamino-6-(5-phospho-D-ribosylamino)pyrimidin-4(3H)-one reductase</fullName>
    </alternativeName>
    <alternativeName>
        <fullName evidence="9">2,5-diamino-6-ribitylamino-4(3H)-pyrimidinone 5'-phosphate synthase</fullName>
    </alternativeName>
</protein>
<dbReference type="PANTHER" id="PTHR38011:SF7">
    <property type="entry name" value="2,5-DIAMINO-6-RIBOSYLAMINO-4(3H)-PYRIMIDINONE 5'-PHOSPHATE REDUCTASE"/>
    <property type="match status" value="1"/>
</dbReference>
<dbReference type="Gene3D" id="3.40.430.10">
    <property type="entry name" value="Dihydrofolate Reductase, subunit A"/>
    <property type="match status" value="1"/>
</dbReference>
<comment type="catalytic activity">
    <reaction evidence="12">
        <text>2,5-diamino-6-(1-D-ribitylamino)pyrimidin-4(3H)-one 5'-phosphate + NADP(+) = 2,5-diamino-6-(1-D-ribosylamino)pyrimidin-4(3H)-one 5'-phosphate + NADPH + H(+)</text>
        <dbReference type="Rhea" id="RHEA:27278"/>
        <dbReference type="ChEBI" id="CHEBI:15378"/>
        <dbReference type="ChEBI" id="CHEBI:57783"/>
        <dbReference type="ChEBI" id="CHEBI:58349"/>
        <dbReference type="ChEBI" id="CHEBI:58890"/>
        <dbReference type="ChEBI" id="CHEBI:59545"/>
        <dbReference type="EC" id="1.1.1.302"/>
    </reaction>
</comment>
<evidence type="ECO:0000256" key="7">
    <source>
        <dbReference type="ARBA" id="ARBA00022857"/>
    </source>
</evidence>
<keyword evidence="7" id="KW-0521">NADP</keyword>
<evidence type="ECO:0000256" key="1">
    <source>
        <dbReference type="ARBA" id="ARBA00003555"/>
    </source>
</evidence>
<evidence type="ECO:0000313" key="14">
    <source>
        <dbReference type="EMBL" id="KAF6069459.1"/>
    </source>
</evidence>